<gene>
    <name evidence="5" type="ORF">V6984_18410</name>
</gene>
<feature type="signal peptide" evidence="3">
    <location>
        <begin position="1"/>
        <end position="29"/>
    </location>
</feature>
<feature type="compositionally biased region" description="Low complexity" evidence="1">
    <location>
        <begin position="956"/>
        <end position="1008"/>
    </location>
</feature>
<evidence type="ECO:0000313" key="6">
    <source>
        <dbReference type="Proteomes" id="UP001451571"/>
    </source>
</evidence>
<sequence length="1334" mass="142354">MKFKRKKLQHSVLIMTLIALLGNSLPVYATEAAATDAPAAGTPPLITSFKELSSDVASLSFDDRPELSAITTMLPQSLSVYLDSAEASTDIPVTWTSGSDYDNTDYETYDFIPSWDQSLYSLSPALDPTKDVPHISVSVNAVKATVYLSDLENAKTELNTLVQGKEILALVYLSDSYDIKQSPYSRSSTAVTVYSGQSVSITGVGEDSQKNIWYQVSLTYGGTSYSGYVERGNLAYSDEDLLSWETKYVTTRASKLRSFSIQSASATTVSEEISKFPSSYQSALTALKAAHPNWIFVKMDTGLDWSSVIAAENTNTKSLISSTANIAWKNGSYDSSWSYPTDGILAYYMDPRNFLTDSYIFQFELLSYNATYHTQTAVQSMLNSSFMSGAIPDHGQSYAQVFTSIGQTLKVSPFHLASRVLQEQGTNGTSALISGTYSGYEGLYNYFNIGATGKGSTEVITNGLAKARSYGWTSRYLSLSGGSNIISKNYIQVGQDTLYLQKFNVTTTQTYNHQYMQNIAAPSSESSNVKKAYSNAGSIDNTFVFKIPVYDNMPGSACTKPTELKTVTLDKTSLTMAVDTTSGLNAFVDNIKVAASTVTFASANSSVASVDANGIVTALYPGTTTITATVSGGSTASCTVTVQKVDPAYTIPSLGSVTYSPTQTLNNITLPSGWSWDAPATVPVVTNSGYPATFTPTDTGKYNTINKVLALTVAKGTPAYTIPAGLQTVADNTLASIALPGGFTWDAPATVLKEGTASYKASYNPDTANYNTVSGIDIPVIVGAVPVTKCTTHTFGEWEHVTAATCTTSGTDSRSCHVCGYKETRTVPATGHLYTSAVTKQPTETDTGIRTYTCSVCGDTYTEVIDKLPSTHKHNYTATITKEATCTVKGVKTYTCSCGDTYTEDIPALGHSYTSKITKEATATETGIRTYTCVRCGDSYTEIIAKLPEVQNNPEGSSSGSSTGTGSESNTVTSPTDSNSSGDTSSSQGSSTGSSGKTTTSKGNGSSSKTEETSARATIDMKNNTVLYEESISSIRGQDVDIVLNMGNSISWTINGSNIVADEANGIDMGVTIGTGNIPSGLLDAVKGNDENNTVIELTLSHDGTFDFAPILTINTAKDNAGRIANLFYYNPDSSKLEFVDTVEVTQTGDISFTFTHASDYAVIISDSSMAELASIDGTVASGDDSADIEAISTNVESSQDAASGKINPRMVAVIVVIVLVCAAAGVTAFLLFRRKDDEDFEDEEDTSDTSGNGNATPDSLKIVSIQSASSDKISDEETYDENGEDAFIDDYREPEVNTKKTGKVISIKKLKDQTKKDDTKQTGFDDDEFDGFE</sequence>
<dbReference type="InterPro" id="IPR003343">
    <property type="entry name" value="Big_2"/>
</dbReference>
<keyword evidence="3" id="KW-0732">Signal</keyword>
<feature type="compositionally biased region" description="Acidic residues" evidence="1">
    <location>
        <begin position="1325"/>
        <end position="1334"/>
    </location>
</feature>
<dbReference type="Gene3D" id="2.60.40.1080">
    <property type="match status" value="1"/>
</dbReference>
<feature type="transmembrane region" description="Helical" evidence="2">
    <location>
        <begin position="1211"/>
        <end position="1233"/>
    </location>
</feature>
<feature type="region of interest" description="Disordered" evidence="1">
    <location>
        <begin position="1312"/>
        <end position="1334"/>
    </location>
</feature>
<dbReference type="SUPFAM" id="SSF49373">
    <property type="entry name" value="Invasin/intimin cell-adhesion fragments"/>
    <property type="match status" value="1"/>
</dbReference>
<feature type="domain" description="BIG2" evidence="4">
    <location>
        <begin position="563"/>
        <end position="640"/>
    </location>
</feature>
<feature type="chain" id="PRO_5045428310" evidence="3">
    <location>
        <begin position="30"/>
        <end position="1334"/>
    </location>
</feature>
<protein>
    <submittedName>
        <fullName evidence="5">Ig-like domain-containing protein</fullName>
    </submittedName>
</protein>
<dbReference type="Proteomes" id="UP001451571">
    <property type="component" value="Chromosome"/>
</dbReference>
<feature type="region of interest" description="Disordered" evidence="1">
    <location>
        <begin position="947"/>
        <end position="1017"/>
    </location>
</feature>
<feature type="compositionally biased region" description="Acidic residues" evidence="1">
    <location>
        <begin position="1275"/>
        <end position="1289"/>
    </location>
</feature>
<feature type="compositionally biased region" description="Basic and acidic residues" evidence="1">
    <location>
        <begin position="1312"/>
        <end position="1321"/>
    </location>
</feature>
<accession>A0ABZ3EVU1</accession>
<keyword evidence="2" id="KW-0472">Membrane</keyword>
<dbReference type="RefSeq" id="WP_342757059.1">
    <property type="nucleotide sequence ID" value="NZ_CP146256.1"/>
</dbReference>
<organism evidence="5 6">
    <name type="scientific">Kineothrix sedimenti</name>
    <dbReference type="NCBI Taxonomy" id="3123317"/>
    <lineage>
        <taxon>Bacteria</taxon>
        <taxon>Bacillati</taxon>
        <taxon>Bacillota</taxon>
        <taxon>Clostridia</taxon>
        <taxon>Lachnospirales</taxon>
        <taxon>Lachnospiraceae</taxon>
        <taxon>Kineothrix</taxon>
    </lineage>
</organism>
<keyword evidence="2" id="KW-0812">Transmembrane</keyword>
<name>A0ABZ3EVU1_9FIRM</name>
<dbReference type="InterPro" id="IPR008964">
    <property type="entry name" value="Invasin/intimin_cell_adhesion"/>
</dbReference>
<dbReference type="Pfam" id="PF02368">
    <property type="entry name" value="Big_2"/>
    <property type="match status" value="1"/>
</dbReference>
<reference evidence="5 6" key="1">
    <citation type="submission" date="2024-02" db="EMBL/GenBank/DDBJ databases">
        <title>Bacterial strain from lacustrine sediment.</title>
        <authorList>
            <person name="Petit C."/>
            <person name="Fadhlaoui K."/>
        </authorList>
    </citation>
    <scope>NUCLEOTIDE SEQUENCE [LARGE SCALE GENOMIC DNA]</scope>
    <source>
        <strain evidence="5 6">IPX-CK</strain>
    </source>
</reference>
<feature type="region of interest" description="Disordered" evidence="1">
    <location>
        <begin position="1240"/>
        <end position="1294"/>
    </location>
</feature>
<proteinExistence type="predicted"/>
<dbReference type="SMART" id="SM00635">
    <property type="entry name" value="BID_2"/>
    <property type="match status" value="1"/>
</dbReference>
<evidence type="ECO:0000259" key="4">
    <source>
        <dbReference type="SMART" id="SM00635"/>
    </source>
</evidence>
<keyword evidence="2" id="KW-1133">Transmembrane helix</keyword>
<evidence type="ECO:0000256" key="2">
    <source>
        <dbReference type="SAM" id="Phobius"/>
    </source>
</evidence>
<evidence type="ECO:0000313" key="5">
    <source>
        <dbReference type="EMBL" id="XAH73452.1"/>
    </source>
</evidence>
<dbReference type="EMBL" id="CP146256">
    <property type="protein sequence ID" value="XAH73452.1"/>
    <property type="molecule type" value="Genomic_DNA"/>
</dbReference>
<keyword evidence="6" id="KW-1185">Reference proteome</keyword>
<evidence type="ECO:0000256" key="3">
    <source>
        <dbReference type="SAM" id="SignalP"/>
    </source>
</evidence>
<evidence type="ECO:0000256" key="1">
    <source>
        <dbReference type="SAM" id="MobiDB-lite"/>
    </source>
</evidence>